<dbReference type="Proteomes" id="UP001283361">
    <property type="component" value="Unassembled WGS sequence"/>
</dbReference>
<feature type="compositionally biased region" description="Basic and acidic residues" evidence="1">
    <location>
        <begin position="31"/>
        <end position="48"/>
    </location>
</feature>
<feature type="region of interest" description="Disordered" evidence="1">
    <location>
        <begin position="158"/>
        <end position="180"/>
    </location>
</feature>
<protein>
    <submittedName>
        <fullName evidence="2">Uncharacterized protein</fullName>
    </submittedName>
</protein>
<dbReference type="AlphaFoldDB" id="A0AAE1B4H1"/>
<evidence type="ECO:0000313" key="2">
    <source>
        <dbReference type="EMBL" id="KAK3798731.1"/>
    </source>
</evidence>
<gene>
    <name evidence="2" type="ORF">RRG08_048246</name>
</gene>
<reference evidence="2" key="1">
    <citation type="journal article" date="2023" name="G3 (Bethesda)">
        <title>A reference genome for the long-term kleptoplast-retaining sea slug Elysia crispata morphotype clarki.</title>
        <authorList>
            <person name="Eastman K.E."/>
            <person name="Pendleton A.L."/>
            <person name="Shaikh M.A."/>
            <person name="Suttiyut T."/>
            <person name="Ogas R."/>
            <person name="Tomko P."/>
            <person name="Gavelis G."/>
            <person name="Widhalm J.R."/>
            <person name="Wisecaver J.H."/>
        </authorList>
    </citation>
    <scope>NUCLEOTIDE SEQUENCE</scope>
    <source>
        <strain evidence="2">ECLA1</strain>
    </source>
</reference>
<keyword evidence="3" id="KW-1185">Reference proteome</keyword>
<evidence type="ECO:0000256" key="1">
    <source>
        <dbReference type="SAM" id="MobiDB-lite"/>
    </source>
</evidence>
<dbReference type="EMBL" id="JAWDGP010000630">
    <property type="protein sequence ID" value="KAK3798731.1"/>
    <property type="molecule type" value="Genomic_DNA"/>
</dbReference>
<accession>A0AAE1B4H1</accession>
<sequence length="256" mass="28490">MSVGAQTKIELAEVEDESTQVIATSTTMEHGLTEVKDKSTETENESRETNSTSKKIVKKAIKYGSQWRRKYQNERASVQQQKIQAKIMQNKRERELKDIKMKERSLKALDAIIGELHVIDSKEELDQVYNGPNAVERLKDQIRFRSLVRVLKQPAVQTSPKVTSKSASTPHGGVSSDTGSSYSNATYNNCIYGTASSDTGYITNQTNTKPDESSSTATRSAASTERLACADQFIEFQAIRLSPKDLLKLLGFIEDS</sequence>
<evidence type="ECO:0000313" key="3">
    <source>
        <dbReference type="Proteomes" id="UP001283361"/>
    </source>
</evidence>
<proteinExistence type="predicted"/>
<name>A0AAE1B4H1_9GAST</name>
<comment type="caution">
    <text evidence="2">The sequence shown here is derived from an EMBL/GenBank/DDBJ whole genome shotgun (WGS) entry which is preliminary data.</text>
</comment>
<organism evidence="2 3">
    <name type="scientific">Elysia crispata</name>
    <name type="common">lettuce slug</name>
    <dbReference type="NCBI Taxonomy" id="231223"/>
    <lineage>
        <taxon>Eukaryota</taxon>
        <taxon>Metazoa</taxon>
        <taxon>Spiralia</taxon>
        <taxon>Lophotrochozoa</taxon>
        <taxon>Mollusca</taxon>
        <taxon>Gastropoda</taxon>
        <taxon>Heterobranchia</taxon>
        <taxon>Euthyneura</taxon>
        <taxon>Panpulmonata</taxon>
        <taxon>Sacoglossa</taxon>
        <taxon>Placobranchoidea</taxon>
        <taxon>Plakobranchidae</taxon>
        <taxon>Elysia</taxon>
    </lineage>
</organism>
<feature type="region of interest" description="Disordered" evidence="1">
    <location>
        <begin position="26"/>
        <end position="53"/>
    </location>
</feature>